<evidence type="ECO:0000256" key="1">
    <source>
        <dbReference type="ARBA" id="ARBA00007576"/>
    </source>
</evidence>
<dbReference type="InterPro" id="IPR010879">
    <property type="entry name" value="DUF1508"/>
</dbReference>
<dbReference type="OrthoDB" id="9802792at2"/>
<dbReference type="SUPFAM" id="SSF160113">
    <property type="entry name" value="YegP-like"/>
    <property type="match status" value="2"/>
</dbReference>
<dbReference type="RefSeq" id="WP_084388083.1">
    <property type="nucleotide sequence ID" value="NZ_CP043420.1"/>
</dbReference>
<dbReference type="InterPro" id="IPR051141">
    <property type="entry name" value="UPF0339_domain"/>
</dbReference>
<protein>
    <submittedName>
        <fullName evidence="4">DUF1508 domain-containing protein</fullName>
    </submittedName>
</protein>
<evidence type="ECO:0000259" key="3">
    <source>
        <dbReference type="Pfam" id="PF07411"/>
    </source>
</evidence>
<reference evidence="4 5" key="1">
    <citation type="submission" date="2019-08" db="EMBL/GenBank/DDBJ databases">
        <title>Complete genome sequence of Kushneria sp. YCWA18, a halophilic phosphate-solubilizing bacterium isolated from Daqiao saltern in China.</title>
        <authorList>
            <person name="Du G.-X."/>
            <person name="Qu L.-Y."/>
        </authorList>
    </citation>
    <scope>NUCLEOTIDE SEQUENCE [LARGE SCALE GENOMIC DNA]</scope>
    <source>
        <strain evidence="4 5">YCWA18</strain>
    </source>
</reference>
<proteinExistence type="inferred from homology"/>
<accession>A0A5C1A1G8</accession>
<dbReference type="AlphaFoldDB" id="A0A5C1A1G8"/>
<name>A0A5C1A1G8_9GAMM</name>
<dbReference type="Pfam" id="PF07411">
    <property type="entry name" value="DUF1508"/>
    <property type="match status" value="2"/>
</dbReference>
<dbReference type="Proteomes" id="UP000322553">
    <property type="component" value="Chromosome"/>
</dbReference>
<dbReference type="Gene3D" id="2.30.29.80">
    <property type="match status" value="1"/>
</dbReference>
<evidence type="ECO:0000313" key="5">
    <source>
        <dbReference type="Proteomes" id="UP000322553"/>
    </source>
</evidence>
<dbReference type="PANTHER" id="PTHR40606:SF1">
    <property type="entry name" value="UPF0339 PROTEIN YEGP"/>
    <property type="match status" value="1"/>
</dbReference>
<comment type="similarity">
    <text evidence="1">Belongs to the UPF0339 family. Duplicated subfamily.</text>
</comment>
<keyword evidence="5" id="KW-1185">Reference proteome</keyword>
<dbReference type="KEGG" id="kuy:FY550_14535"/>
<evidence type="ECO:0000256" key="2">
    <source>
        <dbReference type="SAM" id="MobiDB-lite"/>
    </source>
</evidence>
<evidence type="ECO:0000313" key="4">
    <source>
        <dbReference type="EMBL" id="QEL12231.1"/>
    </source>
</evidence>
<dbReference type="InterPro" id="IPR036913">
    <property type="entry name" value="YegP-like_sf"/>
</dbReference>
<dbReference type="EMBL" id="CP043420">
    <property type="protein sequence ID" value="QEL12231.1"/>
    <property type="molecule type" value="Genomic_DNA"/>
</dbReference>
<gene>
    <name evidence="4" type="ORF">FY550_14535</name>
</gene>
<sequence>MAGYYELTRRGGHYHFNLKADNNQVILSSETYESRAGALNGIGSCQENSPHDDRYDRLTARDGSPYFNLKARNGQVIGTSEMYSSTQARENGIASCKTNGPTKDIRDKT</sequence>
<feature type="region of interest" description="Disordered" evidence="2">
    <location>
        <begin position="88"/>
        <end position="109"/>
    </location>
</feature>
<organism evidence="4 5">
    <name type="scientific">Kushneria phosphatilytica</name>
    <dbReference type="NCBI Taxonomy" id="657387"/>
    <lineage>
        <taxon>Bacteria</taxon>
        <taxon>Pseudomonadati</taxon>
        <taxon>Pseudomonadota</taxon>
        <taxon>Gammaproteobacteria</taxon>
        <taxon>Oceanospirillales</taxon>
        <taxon>Halomonadaceae</taxon>
        <taxon>Kushneria</taxon>
    </lineage>
</organism>
<dbReference type="PANTHER" id="PTHR40606">
    <property type="match status" value="1"/>
</dbReference>
<feature type="domain" description="DUF1508" evidence="3">
    <location>
        <begin position="61"/>
        <end position="107"/>
    </location>
</feature>
<feature type="domain" description="DUF1508" evidence="3">
    <location>
        <begin position="11"/>
        <end position="56"/>
    </location>
</feature>